<accession>E3PRP4</accession>
<dbReference type="AlphaFoldDB" id="E3PRP4"/>
<dbReference type="EMBL" id="FP565809">
    <property type="protein sequence ID" value="CBH21548.1"/>
    <property type="molecule type" value="Genomic_DNA"/>
</dbReference>
<reference evidence="2" key="1">
    <citation type="journal article" date="2010" name="BMC Genomics">
        <title>Clostridium sticklandii, a specialist in amino acid degradation:revisiting its metabolism through its genome sequence.</title>
        <authorList>
            <person name="Fonknechten N."/>
            <person name="Chaussonnerie S."/>
            <person name="Tricot S."/>
            <person name="Lajus A."/>
            <person name="Andreesen J.R."/>
            <person name="Perchat N."/>
            <person name="Pelletier E."/>
            <person name="Gouyvenoux M."/>
            <person name="Barbe V."/>
            <person name="Salanoubat M."/>
            <person name="Le Paslier D."/>
            <person name="Weissenbach J."/>
            <person name="Cohen G.N."/>
            <person name="Kreimeyer A."/>
        </authorList>
    </citation>
    <scope>NUCLEOTIDE SEQUENCE [LARGE SCALE GENOMIC DNA]</scope>
    <source>
        <strain evidence="2">ATCC 12662 / DSM 519 / JCM 1433 / CCUG 9281 / NCIMB 10654 / HF</strain>
    </source>
</reference>
<protein>
    <submittedName>
        <fullName evidence="1">Uncharacterized protein</fullName>
    </submittedName>
</protein>
<dbReference type="HOGENOM" id="CLU_3355538_0_0_9"/>
<gene>
    <name evidence="1" type="ordered locus">CLOST_1428</name>
</gene>
<proteinExistence type="predicted"/>
<evidence type="ECO:0000313" key="2">
    <source>
        <dbReference type="Proteomes" id="UP000007041"/>
    </source>
</evidence>
<sequence>MLFKEKITNIHATKNPKARPLRINEIEYANLMCKSS</sequence>
<dbReference type="Proteomes" id="UP000007041">
    <property type="component" value="Chromosome"/>
</dbReference>
<name>E3PRP4_ACESD</name>
<dbReference type="KEGG" id="cst:CLOST_1428"/>
<keyword evidence="2" id="KW-1185">Reference proteome</keyword>
<organism evidence="1 2">
    <name type="scientific">Acetoanaerobium sticklandii (strain ATCC 12662 / DSM 519 / JCM 1433 / CCUG 9281 / NCIMB 10654 / HF)</name>
    <name type="common">Clostridium sticklandii</name>
    <dbReference type="NCBI Taxonomy" id="499177"/>
    <lineage>
        <taxon>Bacteria</taxon>
        <taxon>Bacillati</taxon>
        <taxon>Bacillota</taxon>
        <taxon>Clostridia</taxon>
        <taxon>Peptostreptococcales</taxon>
        <taxon>Filifactoraceae</taxon>
        <taxon>Acetoanaerobium</taxon>
    </lineage>
</organism>
<evidence type="ECO:0000313" key="1">
    <source>
        <dbReference type="EMBL" id="CBH21548.1"/>
    </source>
</evidence>
<dbReference type="BioCyc" id="CSTI499177:GJE9-1480-MONOMER"/>